<dbReference type="PANTHER" id="PTHR24020:SF84">
    <property type="entry name" value="VWFA DOMAIN-CONTAINING PROTEIN"/>
    <property type="match status" value="1"/>
</dbReference>
<evidence type="ECO:0000313" key="3">
    <source>
        <dbReference type="Proteomes" id="UP001374579"/>
    </source>
</evidence>
<gene>
    <name evidence="2" type="ORF">V1264_024328</name>
</gene>
<accession>A0AAN9AL76</accession>
<dbReference type="InterPro" id="IPR036465">
    <property type="entry name" value="vWFA_dom_sf"/>
</dbReference>
<feature type="domain" description="VWFA" evidence="1">
    <location>
        <begin position="234"/>
        <end position="407"/>
    </location>
</feature>
<evidence type="ECO:0000259" key="1">
    <source>
        <dbReference type="PROSITE" id="PS50234"/>
    </source>
</evidence>
<dbReference type="Proteomes" id="UP001374579">
    <property type="component" value="Unassembled WGS sequence"/>
</dbReference>
<organism evidence="2 3">
    <name type="scientific">Littorina saxatilis</name>
    <dbReference type="NCBI Taxonomy" id="31220"/>
    <lineage>
        <taxon>Eukaryota</taxon>
        <taxon>Metazoa</taxon>
        <taxon>Spiralia</taxon>
        <taxon>Lophotrochozoa</taxon>
        <taxon>Mollusca</taxon>
        <taxon>Gastropoda</taxon>
        <taxon>Caenogastropoda</taxon>
        <taxon>Littorinimorpha</taxon>
        <taxon>Littorinoidea</taxon>
        <taxon>Littorinidae</taxon>
        <taxon>Littorina</taxon>
    </lineage>
</organism>
<dbReference type="SMART" id="SM00327">
    <property type="entry name" value="VWA"/>
    <property type="match status" value="2"/>
</dbReference>
<dbReference type="Gene3D" id="3.40.50.410">
    <property type="entry name" value="von Willebrand factor, type A domain"/>
    <property type="match status" value="2"/>
</dbReference>
<proteinExistence type="predicted"/>
<dbReference type="InterPro" id="IPR002035">
    <property type="entry name" value="VWF_A"/>
</dbReference>
<protein>
    <recommendedName>
        <fullName evidence="1">VWFA domain-containing protein</fullName>
    </recommendedName>
</protein>
<dbReference type="EMBL" id="JBAMIC010003282">
    <property type="protein sequence ID" value="KAK7089021.1"/>
    <property type="molecule type" value="Genomic_DNA"/>
</dbReference>
<dbReference type="PANTHER" id="PTHR24020">
    <property type="entry name" value="COLLAGEN ALPHA"/>
    <property type="match status" value="1"/>
</dbReference>
<evidence type="ECO:0000313" key="2">
    <source>
        <dbReference type="EMBL" id="KAK7089021.1"/>
    </source>
</evidence>
<dbReference type="Pfam" id="PF00092">
    <property type="entry name" value="VWA"/>
    <property type="match status" value="2"/>
</dbReference>
<dbReference type="InterPro" id="IPR050525">
    <property type="entry name" value="ECM_Assembly_Org"/>
</dbReference>
<feature type="domain" description="VWFA" evidence="1">
    <location>
        <begin position="36"/>
        <end position="210"/>
    </location>
</feature>
<comment type="caution">
    <text evidence="2">The sequence shown here is derived from an EMBL/GenBank/DDBJ whole genome shotgun (WGS) entry which is preliminary data.</text>
</comment>
<dbReference type="SUPFAM" id="SSF53300">
    <property type="entry name" value="vWA-like"/>
    <property type="match status" value="2"/>
</dbReference>
<sequence length="411" mass="45597">MHSAATKTQNEGCEPHCAFKHFVFFCVAGCKDNPADIYFLLDCSSSVWIVDYDKQLEFVVSLVNHFHIDPNATRVGLGIFSDDFRPVIDIGGYPDKDTLIRAIRATPYLSGNTYTDKGLRGLRTQGFRSGVVRPNVTKIGVVVTDGRSRHRSNTVAEATLAREENIWLFAIGVGDNVDKEELSTIASQPKDQFVFHVASFSILGTLAHTLAISTCNLHQPQADSAVCGQKTKADILFVYNGAAMSSRDVGKVREFTRHAAGEFSMASGNVRAGVISEGCQGGDIELSQYIRKEDFVKALVNQPQPSLSPLLKKLRLQGYDPARGGRRFAMKMAVVFVDDVMTPRDDVLYEALLLKYDDVLIHVMAIGTNYDMSEIKQLATSQTHITQLASYDDLLDEKIRKQFLDKFCEHL</sequence>
<dbReference type="AlphaFoldDB" id="A0AAN9AL76"/>
<dbReference type="PROSITE" id="PS50234">
    <property type="entry name" value="VWFA"/>
    <property type="match status" value="2"/>
</dbReference>
<name>A0AAN9AL76_9CAEN</name>
<reference evidence="2 3" key="1">
    <citation type="submission" date="2024-02" db="EMBL/GenBank/DDBJ databases">
        <title>Chromosome-scale genome assembly of the rough periwinkle Littorina saxatilis.</title>
        <authorList>
            <person name="De Jode A."/>
            <person name="Faria R."/>
            <person name="Formenti G."/>
            <person name="Sims Y."/>
            <person name="Smith T.P."/>
            <person name="Tracey A."/>
            <person name="Wood J.M.D."/>
            <person name="Zagrodzka Z.B."/>
            <person name="Johannesson K."/>
            <person name="Butlin R.K."/>
            <person name="Leder E.H."/>
        </authorList>
    </citation>
    <scope>NUCLEOTIDE SEQUENCE [LARGE SCALE GENOMIC DNA]</scope>
    <source>
        <strain evidence="2">Snail1</strain>
        <tissue evidence="2">Muscle</tissue>
    </source>
</reference>
<dbReference type="CDD" id="cd01450">
    <property type="entry name" value="vWFA_subfamily_ECM"/>
    <property type="match status" value="1"/>
</dbReference>
<keyword evidence="3" id="KW-1185">Reference proteome</keyword>